<keyword evidence="6 12" id="KW-0489">Methyltransferase</keyword>
<sequence>MDPQAELRIIRAAYARQILAAANTINPRLTEAFAAIPREDFVGPGPWMMLRWWSRDYAPTPDADPVYLYTNDLVALRPERRLNNGQPSLHAYLMHQAAPAAGEHVVHVGTGTGYCTGILAHLVGPSGRVSGIEYDPDLAANARANLAAYANVEIVQGDGTQVAFEPADVIYVNAGCTRPATRWLDGLAAGGRLILPLTSDEGFKGGAPEQVARSGAVFRIRREGAEYQADWISPVAIIPCDGGRDEASEKTLAEAFARGGWQKVTRLYRDAGIPDERCWLRGPGWCLAYA</sequence>
<dbReference type="EC" id="2.1.1.77" evidence="3"/>
<evidence type="ECO:0000256" key="4">
    <source>
        <dbReference type="ARBA" id="ARBA00013346"/>
    </source>
</evidence>
<dbReference type="InterPro" id="IPR000682">
    <property type="entry name" value="PCMT"/>
</dbReference>
<accession>A0A4U6RXW2</accession>
<evidence type="ECO:0000256" key="8">
    <source>
        <dbReference type="ARBA" id="ARBA00022691"/>
    </source>
</evidence>
<dbReference type="PANTHER" id="PTHR11579:SF0">
    <property type="entry name" value="PROTEIN-L-ISOASPARTATE(D-ASPARTATE) O-METHYLTRANSFERASE"/>
    <property type="match status" value="1"/>
</dbReference>
<dbReference type="Gene3D" id="3.40.50.150">
    <property type="entry name" value="Vaccinia Virus protein VP39"/>
    <property type="match status" value="1"/>
</dbReference>
<evidence type="ECO:0000313" key="13">
    <source>
        <dbReference type="Proteomes" id="UP000305095"/>
    </source>
</evidence>
<keyword evidence="5" id="KW-0963">Cytoplasm</keyword>
<evidence type="ECO:0000256" key="1">
    <source>
        <dbReference type="ARBA" id="ARBA00004496"/>
    </source>
</evidence>
<dbReference type="Pfam" id="PF01135">
    <property type="entry name" value="PCMT"/>
    <property type="match status" value="1"/>
</dbReference>
<dbReference type="GO" id="GO:0005737">
    <property type="term" value="C:cytoplasm"/>
    <property type="evidence" value="ECO:0007669"/>
    <property type="project" value="UniProtKB-SubCell"/>
</dbReference>
<organism evidence="12 13">
    <name type="scientific">Bradyrhizobium elkanii</name>
    <dbReference type="NCBI Taxonomy" id="29448"/>
    <lineage>
        <taxon>Bacteria</taxon>
        <taxon>Pseudomonadati</taxon>
        <taxon>Pseudomonadota</taxon>
        <taxon>Alphaproteobacteria</taxon>
        <taxon>Hyphomicrobiales</taxon>
        <taxon>Nitrobacteraceae</taxon>
        <taxon>Bradyrhizobium</taxon>
    </lineage>
</organism>
<evidence type="ECO:0000256" key="11">
    <source>
        <dbReference type="ARBA" id="ARBA00031350"/>
    </source>
</evidence>
<dbReference type="InterPro" id="IPR029063">
    <property type="entry name" value="SAM-dependent_MTases_sf"/>
</dbReference>
<dbReference type="PANTHER" id="PTHR11579">
    <property type="entry name" value="PROTEIN-L-ISOASPARTATE O-METHYLTRANSFERASE"/>
    <property type="match status" value="1"/>
</dbReference>
<dbReference type="GO" id="GO:0032259">
    <property type="term" value="P:methylation"/>
    <property type="evidence" value="ECO:0007669"/>
    <property type="project" value="UniProtKB-KW"/>
</dbReference>
<comment type="subcellular location">
    <subcellularLocation>
        <location evidence="1">Cytoplasm</location>
    </subcellularLocation>
</comment>
<evidence type="ECO:0000256" key="7">
    <source>
        <dbReference type="ARBA" id="ARBA00022679"/>
    </source>
</evidence>
<evidence type="ECO:0000256" key="2">
    <source>
        <dbReference type="ARBA" id="ARBA00005369"/>
    </source>
</evidence>
<evidence type="ECO:0000256" key="3">
    <source>
        <dbReference type="ARBA" id="ARBA00011890"/>
    </source>
</evidence>
<evidence type="ECO:0000256" key="10">
    <source>
        <dbReference type="ARBA" id="ARBA00031323"/>
    </source>
</evidence>
<dbReference type="Proteomes" id="UP000305095">
    <property type="component" value="Unassembled WGS sequence"/>
</dbReference>
<name>A0A4U6RXW2_BRAEL</name>
<dbReference type="AlphaFoldDB" id="A0A4U6RXW2"/>
<comment type="caution">
    <text evidence="12">The sequence shown here is derived from an EMBL/GenBank/DDBJ whole genome shotgun (WGS) entry which is preliminary data.</text>
</comment>
<dbReference type="CDD" id="cd02440">
    <property type="entry name" value="AdoMet_MTases"/>
    <property type="match status" value="1"/>
</dbReference>
<comment type="similarity">
    <text evidence="2">Belongs to the methyltransferase superfamily. L-isoaspartyl/D-aspartyl protein methyltransferase family.</text>
</comment>
<evidence type="ECO:0000256" key="5">
    <source>
        <dbReference type="ARBA" id="ARBA00022490"/>
    </source>
</evidence>
<dbReference type="SUPFAM" id="SSF53335">
    <property type="entry name" value="S-adenosyl-L-methionine-dependent methyltransferases"/>
    <property type="match status" value="1"/>
</dbReference>
<reference evidence="12 13" key="1">
    <citation type="submission" date="2019-05" db="EMBL/GenBank/DDBJ databases">
        <title>Draft Genome of Bradyrhizobium elkanii strain SEMIA 938, Used in Commercial Inoculants for Lupinus spp. in Brazil.</title>
        <authorList>
            <person name="Hungria M."/>
            <person name="Delamuta J.R.M."/>
            <person name="Ribeiro R.A."/>
            <person name="Nogueira M.A."/>
        </authorList>
    </citation>
    <scope>NUCLEOTIDE SEQUENCE [LARGE SCALE GENOMIC DNA]</scope>
    <source>
        <strain evidence="12 13">Semia 938</strain>
    </source>
</reference>
<keyword evidence="8" id="KW-0949">S-adenosyl-L-methionine</keyword>
<protein>
    <recommendedName>
        <fullName evidence="4">Protein-L-isoaspartate O-methyltransferase</fullName>
        <ecNumber evidence="3">2.1.1.77</ecNumber>
    </recommendedName>
    <alternativeName>
        <fullName evidence="11">L-isoaspartyl protein carboxyl methyltransferase</fullName>
    </alternativeName>
    <alternativeName>
        <fullName evidence="9">Protein L-isoaspartyl methyltransferase</fullName>
    </alternativeName>
    <alternativeName>
        <fullName evidence="10">Protein-beta-aspartate methyltransferase</fullName>
    </alternativeName>
</protein>
<evidence type="ECO:0000256" key="9">
    <source>
        <dbReference type="ARBA" id="ARBA00030757"/>
    </source>
</evidence>
<keyword evidence="7 12" id="KW-0808">Transferase</keyword>
<evidence type="ECO:0000313" key="12">
    <source>
        <dbReference type="EMBL" id="TKV78502.1"/>
    </source>
</evidence>
<gene>
    <name evidence="12" type="ORF">FDV58_26770</name>
</gene>
<proteinExistence type="inferred from homology"/>
<dbReference type="RefSeq" id="WP_137481414.1">
    <property type="nucleotide sequence ID" value="NZ_SZZP01000017.1"/>
</dbReference>
<evidence type="ECO:0000256" key="6">
    <source>
        <dbReference type="ARBA" id="ARBA00022603"/>
    </source>
</evidence>
<dbReference type="GO" id="GO:0004719">
    <property type="term" value="F:protein-L-isoaspartate (D-aspartate) O-methyltransferase activity"/>
    <property type="evidence" value="ECO:0007669"/>
    <property type="project" value="UniProtKB-EC"/>
</dbReference>
<dbReference type="EMBL" id="SZZP01000017">
    <property type="protein sequence ID" value="TKV78502.1"/>
    <property type="molecule type" value="Genomic_DNA"/>
</dbReference>